<proteinExistence type="predicted"/>
<dbReference type="RefSeq" id="WP_251871117.1">
    <property type="nucleotide sequence ID" value="NZ_CP098755.1"/>
</dbReference>
<dbReference type="Pfam" id="PF03837">
    <property type="entry name" value="RecT"/>
    <property type="match status" value="1"/>
</dbReference>
<evidence type="ECO:0000313" key="2">
    <source>
        <dbReference type="EMBL" id="USG64027.1"/>
    </source>
</evidence>
<protein>
    <submittedName>
        <fullName evidence="2">Recombination protein RecT</fullName>
    </submittedName>
</protein>
<evidence type="ECO:0000313" key="3">
    <source>
        <dbReference type="Proteomes" id="UP001056500"/>
    </source>
</evidence>
<accession>A0ABY4WAG2</accession>
<organism evidence="2 3">
    <name type="scientific">Brevibacillus ruminantium</name>
    <dbReference type="NCBI Taxonomy" id="2950604"/>
    <lineage>
        <taxon>Bacteria</taxon>
        <taxon>Bacillati</taxon>
        <taxon>Bacillota</taxon>
        <taxon>Bacilli</taxon>
        <taxon>Bacillales</taxon>
        <taxon>Paenibacillaceae</taxon>
        <taxon>Brevibacillus</taxon>
    </lineage>
</organism>
<reference evidence="2" key="1">
    <citation type="submission" date="2022-06" db="EMBL/GenBank/DDBJ databases">
        <title>Genome sequencing of Brevibacillus sp. BB3-R1.</title>
        <authorList>
            <person name="Heo J."/>
            <person name="Lee D."/>
            <person name="Won M."/>
            <person name="Han B.-H."/>
            <person name="Hong S.-B."/>
            <person name="Kwon S.-W."/>
        </authorList>
    </citation>
    <scope>NUCLEOTIDE SEQUENCE</scope>
    <source>
        <strain evidence="2">BB3-R1</strain>
    </source>
</reference>
<feature type="region of interest" description="Disordered" evidence="1">
    <location>
        <begin position="257"/>
        <end position="287"/>
    </location>
</feature>
<feature type="compositionally biased region" description="Acidic residues" evidence="1">
    <location>
        <begin position="271"/>
        <end position="281"/>
    </location>
</feature>
<dbReference type="EMBL" id="CP098755">
    <property type="protein sequence ID" value="USG64027.1"/>
    <property type="molecule type" value="Genomic_DNA"/>
</dbReference>
<dbReference type="InterPro" id="IPR018330">
    <property type="entry name" value="RecT_fam"/>
</dbReference>
<dbReference type="NCBIfam" id="NF007351">
    <property type="entry name" value="PRK09846.1"/>
    <property type="match status" value="1"/>
</dbReference>
<dbReference type="Proteomes" id="UP001056500">
    <property type="component" value="Chromosome"/>
</dbReference>
<evidence type="ECO:0000256" key="1">
    <source>
        <dbReference type="SAM" id="MobiDB-lite"/>
    </source>
</evidence>
<dbReference type="NCBIfam" id="TIGR00616">
    <property type="entry name" value="rect"/>
    <property type="match status" value="1"/>
</dbReference>
<name>A0ABY4WAG2_9BACL</name>
<dbReference type="InterPro" id="IPR004590">
    <property type="entry name" value="ssDNA_annealing_RecT"/>
</dbReference>
<sequence>MAGKLAQRAGTSAPEKKEMTIFDLIESRKNQFAQAAGNNMDVNKFLRIATFCIRTNPKLMTCSTPSLLSSLMQSAQLGLEPGVLGHCYLVPFWSEKLKSFEATFIISYKGMIELARRSGNIQSIAARIVYENDEFQFEYGLEERLIHKPCIQGERGKMKLVYMVAHFVGGGHYIEVMTKAEIDAVMMSSKSYDKKKGQPTGPWKDHYEEMAKKTVIRRAWKYLPISVDDARVVEQEGTVKHDISEDMSTVPWIDADAYAVEDSPEAREQQEQEEATEEQEADLFSGG</sequence>
<keyword evidence="3" id="KW-1185">Reference proteome</keyword>
<gene>
    <name evidence="2" type="primary">recT</name>
    <name evidence="2" type="ORF">NDK47_17915</name>
</gene>